<keyword evidence="1 5" id="KW-0853">WD repeat</keyword>
<name>A0A061BFE7_CYBFA</name>
<dbReference type="InterPro" id="IPR036322">
    <property type="entry name" value="WD40_repeat_dom_sf"/>
</dbReference>
<dbReference type="InterPro" id="IPR015943">
    <property type="entry name" value="WD40/YVTN_repeat-like_dom_sf"/>
</dbReference>
<dbReference type="SUPFAM" id="SSF50978">
    <property type="entry name" value="WD40 repeat-like"/>
    <property type="match status" value="1"/>
</dbReference>
<feature type="repeat" description="WD" evidence="5">
    <location>
        <begin position="89"/>
        <end position="131"/>
    </location>
</feature>
<dbReference type="PROSITE" id="PS00678">
    <property type="entry name" value="WD_REPEATS_1"/>
    <property type="match status" value="1"/>
</dbReference>
<dbReference type="Gene3D" id="2.130.10.10">
    <property type="entry name" value="YVTN repeat-like/Quinoprotein amine dehydrogenase"/>
    <property type="match status" value="1"/>
</dbReference>
<keyword evidence="4" id="KW-0234">DNA repair</keyword>
<evidence type="ECO:0000256" key="5">
    <source>
        <dbReference type="PROSITE-ProRule" id="PRU00221"/>
    </source>
</evidence>
<dbReference type="EMBL" id="LK052909">
    <property type="protein sequence ID" value="CDR46606.1"/>
    <property type="molecule type" value="Genomic_DNA"/>
</dbReference>
<dbReference type="InterPro" id="IPR042238">
    <property type="entry name" value="Rad28/ERCC8/Ckn1/ATCSA-1"/>
</dbReference>
<dbReference type="InterPro" id="IPR019775">
    <property type="entry name" value="WD40_repeat_CS"/>
</dbReference>
<dbReference type="SMART" id="SM00320">
    <property type="entry name" value="WD40"/>
    <property type="match status" value="6"/>
</dbReference>
<feature type="repeat" description="WD" evidence="5">
    <location>
        <begin position="40"/>
        <end position="82"/>
    </location>
</feature>
<proteinExistence type="predicted"/>
<sequence>MQSQLLNRSLGETTVEQFEQLATESLYYDISPLEYPRFPLKKKVSPINCLDFDKTESRFLLSGGSDATIKVWKVGTRRATTVGSITKATGGHSFGITGVQWWPFDQGMFLSSSYDTTVRVWDSNTLEEAFMFELGSKVNCFDISPTGEHSLIATGAESTHIRVLDLRTTSAAHTLSGHNGTILSCKWSPVNPYMLATGSSEGEVRLWDIRKTASCFAQLDLYRTDKSKAVSENKSKKVGVMKSSVKAHAGGVNGLCWLENGETLISTATDEKIRVWDLDAPGGVNTLLNFGPFVKNKTPSAKSLVLSPVGETEVQYLWFPADSGEMLMFRLGDGKLIARLRRNLQDTARSTCVVYGGNNCATYFSGTSDGRIFVWGPKIEDET</sequence>
<evidence type="ECO:0000256" key="4">
    <source>
        <dbReference type="ARBA" id="ARBA00023204"/>
    </source>
</evidence>
<accession>A0A061BFE7</accession>
<dbReference type="AlphaFoldDB" id="A0A061BFE7"/>
<dbReference type="PROSITE" id="PS50294">
    <property type="entry name" value="WD_REPEATS_REGION"/>
    <property type="match status" value="3"/>
</dbReference>
<dbReference type="InterPro" id="IPR020472">
    <property type="entry name" value="WD40_PAC1"/>
</dbReference>
<evidence type="ECO:0000313" key="6">
    <source>
        <dbReference type="EMBL" id="CDR46606.1"/>
    </source>
</evidence>
<dbReference type="OrthoDB" id="361494at2759"/>
<feature type="repeat" description="WD" evidence="5">
    <location>
        <begin position="175"/>
        <end position="210"/>
    </location>
</feature>
<dbReference type="PANTHER" id="PTHR46202:SF1">
    <property type="entry name" value="DNA EXCISION REPAIR PROTEIN ERCC-8"/>
    <property type="match status" value="1"/>
</dbReference>
<evidence type="ECO:0000256" key="1">
    <source>
        <dbReference type="ARBA" id="ARBA00022574"/>
    </source>
</evidence>
<dbReference type="VEuPathDB" id="FungiDB:BON22_2812"/>
<feature type="repeat" description="WD" evidence="5">
    <location>
        <begin position="245"/>
        <end position="286"/>
    </location>
</feature>
<evidence type="ECO:0000256" key="2">
    <source>
        <dbReference type="ARBA" id="ARBA00022737"/>
    </source>
</evidence>
<dbReference type="GO" id="GO:0043161">
    <property type="term" value="P:proteasome-mediated ubiquitin-dependent protein catabolic process"/>
    <property type="evidence" value="ECO:0007669"/>
    <property type="project" value="TreeGrafter"/>
</dbReference>
<keyword evidence="2" id="KW-0677">Repeat</keyword>
<dbReference type="GO" id="GO:0031464">
    <property type="term" value="C:Cul4A-RING E3 ubiquitin ligase complex"/>
    <property type="evidence" value="ECO:0007669"/>
    <property type="project" value="TreeGrafter"/>
</dbReference>
<gene>
    <name evidence="6" type="ORF">CYFA0S_24e00980g</name>
</gene>
<dbReference type="PANTHER" id="PTHR46202">
    <property type="entry name" value="DNA EXCISION REPAIR PROTEIN ERCC-8"/>
    <property type="match status" value="1"/>
</dbReference>
<dbReference type="GO" id="GO:0006283">
    <property type="term" value="P:transcription-coupled nucleotide-excision repair"/>
    <property type="evidence" value="ECO:0007669"/>
    <property type="project" value="InterPro"/>
</dbReference>
<dbReference type="Pfam" id="PF00400">
    <property type="entry name" value="WD40"/>
    <property type="match status" value="4"/>
</dbReference>
<protein>
    <submittedName>
        <fullName evidence="6">CYFA0S24e00980g1_1</fullName>
    </submittedName>
</protein>
<dbReference type="PhylomeDB" id="A0A061BFE7"/>
<dbReference type="PRINTS" id="PR00320">
    <property type="entry name" value="GPROTEINBRPT"/>
</dbReference>
<dbReference type="PROSITE" id="PS50082">
    <property type="entry name" value="WD_REPEATS_2"/>
    <property type="match status" value="4"/>
</dbReference>
<dbReference type="GO" id="GO:0000109">
    <property type="term" value="C:nucleotide-excision repair complex"/>
    <property type="evidence" value="ECO:0007669"/>
    <property type="project" value="TreeGrafter"/>
</dbReference>
<dbReference type="GO" id="GO:0000209">
    <property type="term" value="P:protein polyubiquitination"/>
    <property type="evidence" value="ECO:0007669"/>
    <property type="project" value="TreeGrafter"/>
</dbReference>
<reference evidence="6" key="1">
    <citation type="journal article" date="2014" name="Genome Announc.">
        <title>Genome sequence of the yeast Cyberlindnera fabianii (Hansenula fabianii).</title>
        <authorList>
            <person name="Freel K.C."/>
            <person name="Sarilar V."/>
            <person name="Neuveglise C."/>
            <person name="Devillers H."/>
            <person name="Friedrich A."/>
            <person name="Schacherer J."/>
        </authorList>
    </citation>
    <scope>NUCLEOTIDE SEQUENCE</scope>
    <source>
        <strain evidence="6">YJS4271</strain>
    </source>
</reference>
<evidence type="ECO:0000256" key="3">
    <source>
        <dbReference type="ARBA" id="ARBA00022763"/>
    </source>
</evidence>
<keyword evidence="3" id="KW-0227">DNA damage</keyword>
<organism evidence="6">
    <name type="scientific">Cyberlindnera fabianii</name>
    <name type="common">Yeast</name>
    <name type="synonym">Hansenula fabianii</name>
    <dbReference type="NCBI Taxonomy" id="36022"/>
    <lineage>
        <taxon>Eukaryota</taxon>
        <taxon>Fungi</taxon>
        <taxon>Dikarya</taxon>
        <taxon>Ascomycota</taxon>
        <taxon>Saccharomycotina</taxon>
        <taxon>Saccharomycetes</taxon>
        <taxon>Phaffomycetales</taxon>
        <taxon>Phaffomycetaceae</taxon>
        <taxon>Cyberlindnera</taxon>
    </lineage>
</organism>
<dbReference type="InterPro" id="IPR001680">
    <property type="entry name" value="WD40_rpt"/>
</dbReference>